<keyword evidence="3" id="KW-1185">Reference proteome</keyword>
<dbReference type="GeneID" id="28817215"/>
<reference evidence="2 3" key="1">
    <citation type="submission" date="2015-10" db="EMBL/GenBank/DDBJ databases">
        <title>Full genome of DAOMC 229536 Phialocephala scopiformis, a fungal endophyte of spruce producing the potent anti-insectan compound rugulosin.</title>
        <authorList>
            <consortium name="DOE Joint Genome Institute"/>
            <person name="Walker A.K."/>
            <person name="Frasz S.L."/>
            <person name="Seifert K.A."/>
            <person name="Miller J.D."/>
            <person name="Mondo S.J."/>
            <person name="Labutti K."/>
            <person name="Lipzen A."/>
            <person name="Dockter R."/>
            <person name="Kennedy M."/>
            <person name="Grigoriev I.V."/>
            <person name="Spatafora J.W."/>
        </authorList>
    </citation>
    <scope>NUCLEOTIDE SEQUENCE [LARGE SCALE GENOMIC DNA]</scope>
    <source>
        <strain evidence="2 3">CBS 120377</strain>
    </source>
</reference>
<dbReference type="InParanoid" id="A0A194XMT3"/>
<evidence type="ECO:0000313" key="2">
    <source>
        <dbReference type="EMBL" id="KUJ21399.1"/>
    </source>
</evidence>
<dbReference type="OrthoDB" id="27483at2759"/>
<sequence>MQSWISPTYACFLSQRQRGKRPIADFLAKLSLWHSEQLSNSIMITFSNGRFPYSFRSWNTFNWQKMKVLDVESFGSMLGRWLVILIVSAINSYSRLATCPPAHTSFISRCRAIQIMNKFMVDGKWAWGQLKDAVANLDLETAQEGRYLAKLANLCSKDVLISTLIPSLAKHAANLPMTMAFFANTSVLTNFKDGITDIMHAALSRIQISPRNEASGLSRNQSTCAQLNGVESHFHDVITTLSLAYKHGVLTQLDQGIAKLEKEVGGASSKVLGTIYIPFLAYFTTKVEEAYLNTYIPMQRLYRTILNAYIKRNITPEPQPPENLARESRGCGCFDCITLDVFLTHPTMTSFEFKISTKRRRHLKHRLQKDIAARSINTTIQCASPHSLMVEKATKYDDDLNRWKQLREEWKAKIRTIDANTLKKVLGKADFDLITALKPISAEPNPTQPAKFEPFNETKLATKDQSSSNAPLKIRSTTSARSLSACTTVPVVEIPVPRPNSTKRVSDAEDQYGRSVKRPRPQSGPSGL</sequence>
<protein>
    <submittedName>
        <fullName evidence="2">Uncharacterized protein</fullName>
    </submittedName>
</protein>
<proteinExistence type="predicted"/>
<accession>A0A194XMT3</accession>
<organism evidence="2 3">
    <name type="scientific">Mollisia scopiformis</name>
    <name type="common">Conifer needle endophyte fungus</name>
    <name type="synonym">Phialocephala scopiformis</name>
    <dbReference type="NCBI Taxonomy" id="149040"/>
    <lineage>
        <taxon>Eukaryota</taxon>
        <taxon>Fungi</taxon>
        <taxon>Dikarya</taxon>
        <taxon>Ascomycota</taxon>
        <taxon>Pezizomycotina</taxon>
        <taxon>Leotiomycetes</taxon>
        <taxon>Helotiales</taxon>
        <taxon>Mollisiaceae</taxon>
        <taxon>Mollisia</taxon>
    </lineage>
</organism>
<dbReference type="EMBL" id="KQ947408">
    <property type="protein sequence ID" value="KUJ21399.1"/>
    <property type="molecule type" value="Genomic_DNA"/>
</dbReference>
<dbReference type="AlphaFoldDB" id="A0A194XMT3"/>
<dbReference type="KEGG" id="psco:LY89DRAFT_432895"/>
<feature type="compositionally biased region" description="Polar residues" evidence="1">
    <location>
        <begin position="463"/>
        <end position="487"/>
    </location>
</feature>
<evidence type="ECO:0000313" key="3">
    <source>
        <dbReference type="Proteomes" id="UP000070700"/>
    </source>
</evidence>
<name>A0A194XMT3_MOLSC</name>
<feature type="region of interest" description="Disordered" evidence="1">
    <location>
        <begin position="459"/>
        <end position="528"/>
    </location>
</feature>
<evidence type="ECO:0000256" key="1">
    <source>
        <dbReference type="SAM" id="MobiDB-lite"/>
    </source>
</evidence>
<dbReference type="Proteomes" id="UP000070700">
    <property type="component" value="Unassembled WGS sequence"/>
</dbReference>
<dbReference type="RefSeq" id="XP_018075754.1">
    <property type="nucleotide sequence ID" value="XM_018207489.1"/>
</dbReference>
<gene>
    <name evidence="2" type="ORF">LY89DRAFT_432895</name>
</gene>